<evidence type="ECO:0000313" key="3">
    <source>
        <dbReference type="EMBL" id="MBB6254769.1"/>
    </source>
</evidence>
<dbReference type="InterPro" id="IPR029021">
    <property type="entry name" value="Prot-tyrosine_phosphatase-like"/>
</dbReference>
<dbReference type="GO" id="GO:0016791">
    <property type="term" value="F:phosphatase activity"/>
    <property type="evidence" value="ECO:0007669"/>
    <property type="project" value="UniProtKB-ARBA"/>
</dbReference>
<organism evidence="3 4">
    <name type="scientific">Nitrospirillum iridis</name>
    <dbReference type="NCBI Taxonomy" id="765888"/>
    <lineage>
        <taxon>Bacteria</taxon>
        <taxon>Pseudomonadati</taxon>
        <taxon>Pseudomonadota</taxon>
        <taxon>Alphaproteobacteria</taxon>
        <taxon>Rhodospirillales</taxon>
        <taxon>Azospirillaceae</taxon>
        <taxon>Nitrospirillum</taxon>
    </lineage>
</organism>
<dbReference type="PROSITE" id="PS00383">
    <property type="entry name" value="TYR_PHOSPHATASE_1"/>
    <property type="match status" value="1"/>
</dbReference>
<dbReference type="Proteomes" id="UP000539175">
    <property type="component" value="Unassembled WGS sequence"/>
</dbReference>
<dbReference type="EMBL" id="JACIIZ010000020">
    <property type="protein sequence ID" value="MBB6254769.1"/>
    <property type="molecule type" value="Genomic_DNA"/>
</dbReference>
<gene>
    <name evidence="3" type="ORF">FHS74_005360</name>
</gene>
<reference evidence="3 4" key="1">
    <citation type="submission" date="2020-08" db="EMBL/GenBank/DDBJ databases">
        <title>Genomic Encyclopedia of Type Strains, Phase IV (KMG-IV): sequencing the most valuable type-strain genomes for metagenomic binning, comparative biology and taxonomic classification.</title>
        <authorList>
            <person name="Goeker M."/>
        </authorList>
    </citation>
    <scope>NUCLEOTIDE SEQUENCE [LARGE SCALE GENOMIC DNA]</scope>
    <source>
        <strain evidence="3 4">DSM 22198</strain>
    </source>
</reference>
<accession>A0A7X0B5W3</accession>
<dbReference type="InterPro" id="IPR016130">
    <property type="entry name" value="Tyr_Pase_AS"/>
</dbReference>
<dbReference type="AlphaFoldDB" id="A0A7X0B5W3"/>
<dbReference type="Gene3D" id="3.90.190.10">
    <property type="entry name" value="Protein tyrosine phosphatase superfamily"/>
    <property type="match status" value="1"/>
</dbReference>
<keyword evidence="1" id="KW-0378">Hydrolase</keyword>
<dbReference type="FunFam" id="3.90.190.10:FF:000157">
    <property type="entry name" value="Protein-tyrosine phosphatase"/>
    <property type="match status" value="1"/>
</dbReference>
<feature type="domain" description="Tyrosine specific protein phosphatases" evidence="2">
    <location>
        <begin position="89"/>
        <end position="156"/>
    </location>
</feature>
<evidence type="ECO:0000313" key="4">
    <source>
        <dbReference type="Proteomes" id="UP000539175"/>
    </source>
</evidence>
<dbReference type="PROSITE" id="PS50056">
    <property type="entry name" value="TYR_PHOSPHATASE_2"/>
    <property type="match status" value="1"/>
</dbReference>
<protein>
    <submittedName>
        <fullName evidence="3">Protein-tyrosine phosphatase</fullName>
    </submittedName>
</protein>
<dbReference type="Pfam" id="PF22784">
    <property type="entry name" value="PTP-SAK"/>
    <property type="match status" value="1"/>
</dbReference>
<name>A0A7X0B5W3_9PROT</name>
<dbReference type="RefSeq" id="WP_184807297.1">
    <property type="nucleotide sequence ID" value="NZ_JACIIZ010000020.1"/>
</dbReference>
<sequence length="170" mass="18192">MRGGLYWIETQDLNWTGRLAIMARPRAGDWLADEIASWQAAGVHEVVSLLEPAEVRELDLAREVTLCQDGGLVFTTLPIPDRGVPGSMRGMAALARRLASNLGAGRSVAVHCRAGIGRSSLVGACVMVCAGLEAPTAFDRIAQARGVPVPDTEEQRAWVRSFAEALPLMA</sequence>
<evidence type="ECO:0000256" key="1">
    <source>
        <dbReference type="ARBA" id="ARBA00022801"/>
    </source>
</evidence>
<dbReference type="InterPro" id="IPR057023">
    <property type="entry name" value="PTP-SAK"/>
</dbReference>
<dbReference type="InterPro" id="IPR000387">
    <property type="entry name" value="Tyr_Pase_dom"/>
</dbReference>
<evidence type="ECO:0000259" key="2">
    <source>
        <dbReference type="PROSITE" id="PS50056"/>
    </source>
</evidence>
<comment type="caution">
    <text evidence="3">The sequence shown here is derived from an EMBL/GenBank/DDBJ whole genome shotgun (WGS) entry which is preliminary data.</text>
</comment>
<proteinExistence type="predicted"/>
<keyword evidence="4" id="KW-1185">Reference proteome</keyword>
<dbReference type="SUPFAM" id="SSF52799">
    <property type="entry name" value="(Phosphotyrosine protein) phosphatases II"/>
    <property type="match status" value="1"/>
</dbReference>